<reference evidence="3" key="2">
    <citation type="submission" date="2023-06" db="EMBL/GenBank/DDBJ databases">
        <authorList>
            <person name="Ma L."/>
            <person name="Liu K.-W."/>
            <person name="Li Z."/>
            <person name="Hsiao Y.-Y."/>
            <person name="Qi Y."/>
            <person name="Fu T."/>
            <person name="Tang G."/>
            <person name="Zhang D."/>
            <person name="Sun W.-H."/>
            <person name="Liu D.-K."/>
            <person name="Li Y."/>
            <person name="Chen G.-Z."/>
            <person name="Liu X.-D."/>
            <person name="Liao X.-Y."/>
            <person name="Jiang Y.-T."/>
            <person name="Yu X."/>
            <person name="Hao Y."/>
            <person name="Huang J."/>
            <person name="Zhao X.-W."/>
            <person name="Ke S."/>
            <person name="Chen Y.-Y."/>
            <person name="Wu W.-L."/>
            <person name="Hsu J.-L."/>
            <person name="Lin Y.-F."/>
            <person name="Huang M.-D."/>
            <person name="Li C.-Y."/>
            <person name="Huang L."/>
            <person name="Wang Z.-W."/>
            <person name="Zhao X."/>
            <person name="Zhong W.-Y."/>
            <person name="Peng D.-H."/>
            <person name="Ahmad S."/>
            <person name="Lan S."/>
            <person name="Zhang J.-S."/>
            <person name="Tsai W.-C."/>
            <person name="Van De Peer Y."/>
            <person name="Liu Z.-J."/>
        </authorList>
    </citation>
    <scope>NUCLEOTIDE SEQUENCE</scope>
    <source>
        <strain evidence="3">CP</strain>
        <tissue evidence="3">Leaves</tissue>
    </source>
</reference>
<comment type="subcellular location">
    <subcellularLocation>
        <location evidence="1">Membrane</location>
        <topology evidence="1">Single-pass membrane protein</topology>
    </subcellularLocation>
</comment>
<evidence type="ECO:0000313" key="4">
    <source>
        <dbReference type="Proteomes" id="UP001180020"/>
    </source>
</evidence>
<dbReference type="PANTHER" id="PTHR45631">
    <property type="entry name" value="OS07G0107800 PROTEIN-RELATED"/>
    <property type="match status" value="1"/>
</dbReference>
<gene>
    <name evidence="3" type="ORF">QJS10_CPB20g00550</name>
</gene>
<evidence type="ECO:0000256" key="1">
    <source>
        <dbReference type="ARBA" id="ARBA00004167"/>
    </source>
</evidence>
<dbReference type="InterPro" id="IPR024788">
    <property type="entry name" value="Malectin-like_Carb-bd_dom"/>
</dbReference>
<accession>A0AAV9CDU0</accession>
<dbReference type="PANTHER" id="PTHR45631:SF162">
    <property type="entry name" value="PROTEIN KINASE DOMAIN-CONTAINING PROTEIN"/>
    <property type="match status" value="1"/>
</dbReference>
<dbReference type="Proteomes" id="UP001180020">
    <property type="component" value="Unassembled WGS sequence"/>
</dbReference>
<keyword evidence="3" id="KW-0418">Kinase</keyword>
<keyword evidence="3" id="KW-0675">Receptor</keyword>
<reference evidence="3" key="1">
    <citation type="journal article" date="2023" name="Nat. Commun.">
        <title>Diploid and tetraploid genomes of Acorus and the evolution of monocots.</title>
        <authorList>
            <person name="Ma L."/>
            <person name="Liu K.W."/>
            <person name="Li Z."/>
            <person name="Hsiao Y.Y."/>
            <person name="Qi Y."/>
            <person name="Fu T."/>
            <person name="Tang G.D."/>
            <person name="Zhang D."/>
            <person name="Sun W.H."/>
            <person name="Liu D.K."/>
            <person name="Li Y."/>
            <person name="Chen G.Z."/>
            <person name="Liu X.D."/>
            <person name="Liao X.Y."/>
            <person name="Jiang Y.T."/>
            <person name="Yu X."/>
            <person name="Hao Y."/>
            <person name="Huang J."/>
            <person name="Zhao X.W."/>
            <person name="Ke S."/>
            <person name="Chen Y.Y."/>
            <person name="Wu W.L."/>
            <person name="Hsu J.L."/>
            <person name="Lin Y.F."/>
            <person name="Huang M.D."/>
            <person name="Li C.Y."/>
            <person name="Huang L."/>
            <person name="Wang Z.W."/>
            <person name="Zhao X."/>
            <person name="Zhong W.Y."/>
            <person name="Peng D.H."/>
            <person name="Ahmad S."/>
            <person name="Lan S."/>
            <person name="Zhang J.S."/>
            <person name="Tsai W.C."/>
            <person name="Van de Peer Y."/>
            <person name="Liu Z.J."/>
        </authorList>
    </citation>
    <scope>NUCLEOTIDE SEQUENCE</scope>
    <source>
        <strain evidence="3">CP</strain>
    </source>
</reference>
<keyword evidence="4" id="KW-1185">Reference proteome</keyword>
<organism evidence="3 4">
    <name type="scientific">Acorus calamus</name>
    <name type="common">Sweet flag</name>
    <dbReference type="NCBI Taxonomy" id="4465"/>
    <lineage>
        <taxon>Eukaryota</taxon>
        <taxon>Viridiplantae</taxon>
        <taxon>Streptophyta</taxon>
        <taxon>Embryophyta</taxon>
        <taxon>Tracheophyta</taxon>
        <taxon>Spermatophyta</taxon>
        <taxon>Magnoliopsida</taxon>
        <taxon>Liliopsida</taxon>
        <taxon>Acoraceae</taxon>
        <taxon>Acorus</taxon>
    </lineage>
</organism>
<name>A0AAV9CDU0_ACOCL</name>
<feature type="domain" description="Malectin-like" evidence="2">
    <location>
        <begin position="2"/>
        <end position="129"/>
    </location>
</feature>
<dbReference type="GO" id="GO:0016020">
    <property type="term" value="C:membrane"/>
    <property type="evidence" value="ECO:0007669"/>
    <property type="project" value="UniProtKB-SubCell"/>
</dbReference>
<proteinExistence type="predicted"/>
<evidence type="ECO:0000313" key="3">
    <source>
        <dbReference type="EMBL" id="KAK1286473.1"/>
    </source>
</evidence>
<protein>
    <submittedName>
        <fullName evidence="3">LRR receptor-like serine/threonine-protein kinase</fullName>
    </submittedName>
</protein>
<dbReference type="AlphaFoldDB" id="A0AAV9CDU0"/>
<dbReference type="GO" id="GO:0016301">
    <property type="term" value="F:kinase activity"/>
    <property type="evidence" value="ECO:0007669"/>
    <property type="project" value="UniProtKB-KW"/>
</dbReference>
<keyword evidence="3" id="KW-0808">Transferase</keyword>
<sequence>MSFPSGDRNCYDIDISSGSGKGKGGKYLLSADFYYGNYDGLNRAPEFDLYVGVNLWAVVRTTNNNTVFDLVMVARTETVSVCLVNTGKGTPYISTIELRPLSDALYPAATSNTSLTLQWRYNFASATKDIISGLNGGPDERELRVRVRGPDERELARIRTWAESAGPGA</sequence>
<comment type="caution">
    <text evidence="3">The sequence shown here is derived from an EMBL/GenBank/DDBJ whole genome shotgun (WGS) entry which is preliminary data.</text>
</comment>
<evidence type="ECO:0000259" key="2">
    <source>
        <dbReference type="Pfam" id="PF12819"/>
    </source>
</evidence>
<dbReference type="EMBL" id="JAUJYO010000020">
    <property type="protein sequence ID" value="KAK1286473.1"/>
    <property type="molecule type" value="Genomic_DNA"/>
</dbReference>
<dbReference type="Pfam" id="PF12819">
    <property type="entry name" value="Malectin_like"/>
    <property type="match status" value="1"/>
</dbReference>